<dbReference type="Gene3D" id="3.80.10.10">
    <property type="entry name" value="Ribonuclease Inhibitor"/>
    <property type="match status" value="1"/>
</dbReference>
<sequence>MSALTQPAPILEHLRIRGPRDIPQPLFDDIMPRLRSLELEETKLPWSAPIFRGLTQLTIKTGFRPRPPLKVHHLLDIFRSCPELVNLSLDQSWTDPNPVNIILEVVTLSSLRQLNLCVQFWFSQTLLKYLSLPPSVNVNLNWRFFYTDDREMLRMHHMFPSFADLQGPAELFVPYDKTASRPVLELQHISLIPFEQKLMFNQSTPPVLPPLLPERLWSIATILDVRSTSKGANNGSSVFTEWEDLLDALSNLRTLKFTKDDHKEVV</sequence>
<evidence type="ECO:0008006" key="3">
    <source>
        <dbReference type="Google" id="ProtNLM"/>
    </source>
</evidence>
<proteinExistence type="predicted"/>
<reference evidence="1 2" key="1">
    <citation type="submission" date="2018-06" db="EMBL/GenBank/DDBJ databases">
        <title>A transcriptomic atlas of mushroom development highlights an independent origin of complex multicellularity.</title>
        <authorList>
            <consortium name="DOE Joint Genome Institute"/>
            <person name="Krizsan K."/>
            <person name="Almasi E."/>
            <person name="Merenyi Z."/>
            <person name="Sahu N."/>
            <person name="Viragh M."/>
            <person name="Koszo T."/>
            <person name="Mondo S."/>
            <person name="Kiss B."/>
            <person name="Balint B."/>
            <person name="Kues U."/>
            <person name="Barry K."/>
            <person name="Hegedus J.C."/>
            <person name="Henrissat B."/>
            <person name="Johnson J."/>
            <person name="Lipzen A."/>
            <person name="Ohm R."/>
            <person name="Nagy I."/>
            <person name="Pangilinan J."/>
            <person name="Yan J."/>
            <person name="Xiong Y."/>
            <person name="Grigoriev I.V."/>
            <person name="Hibbett D.S."/>
            <person name="Nagy L.G."/>
        </authorList>
    </citation>
    <scope>NUCLEOTIDE SEQUENCE [LARGE SCALE GENOMIC DNA]</scope>
    <source>
        <strain evidence="1 2">SZMC22713</strain>
    </source>
</reference>
<keyword evidence="2" id="KW-1185">Reference proteome</keyword>
<dbReference type="Proteomes" id="UP000294933">
    <property type="component" value="Unassembled WGS sequence"/>
</dbReference>
<accession>A0A4Y7Q6T3</accession>
<dbReference type="VEuPathDB" id="FungiDB:BD410DRAFT_839336"/>
<dbReference type="SUPFAM" id="SSF52047">
    <property type="entry name" value="RNI-like"/>
    <property type="match status" value="1"/>
</dbReference>
<dbReference type="EMBL" id="ML170172">
    <property type="protein sequence ID" value="TDL23036.1"/>
    <property type="molecule type" value="Genomic_DNA"/>
</dbReference>
<dbReference type="InterPro" id="IPR032675">
    <property type="entry name" value="LRR_dom_sf"/>
</dbReference>
<evidence type="ECO:0000313" key="1">
    <source>
        <dbReference type="EMBL" id="TDL23036.1"/>
    </source>
</evidence>
<dbReference type="OrthoDB" id="2748248at2759"/>
<organism evidence="1 2">
    <name type="scientific">Rickenella mellea</name>
    <dbReference type="NCBI Taxonomy" id="50990"/>
    <lineage>
        <taxon>Eukaryota</taxon>
        <taxon>Fungi</taxon>
        <taxon>Dikarya</taxon>
        <taxon>Basidiomycota</taxon>
        <taxon>Agaricomycotina</taxon>
        <taxon>Agaricomycetes</taxon>
        <taxon>Hymenochaetales</taxon>
        <taxon>Rickenellaceae</taxon>
        <taxon>Rickenella</taxon>
    </lineage>
</organism>
<dbReference type="AlphaFoldDB" id="A0A4Y7Q6T3"/>
<evidence type="ECO:0000313" key="2">
    <source>
        <dbReference type="Proteomes" id="UP000294933"/>
    </source>
</evidence>
<name>A0A4Y7Q6T3_9AGAM</name>
<gene>
    <name evidence="1" type="ORF">BD410DRAFT_839336</name>
</gene>
<protein>
    <recommendedName>
        <fullName evidence="3">F-box domain-containing protein</fullName>
    </recommendedName>
</protein>
<dbReference type="STRING" id="50990.A0A4Y7Q6T3"/>